<accession>W7TP80</accession>
<keyword evidence="3" id="KW-0862">Zinc</keyword>
<proteinExistence type="predicted"/>
<feature type="region of interest" description="Disordered" evidence="4">
    <location>
        <begin position="356"/>
        <end position="420"/>
    </location>
</feature>
<dbReference type="OrthoDB" id="10311878at2759"/>
<feature type="compositionally biased region" description="Basic and acidic residues" evidence="4">
    <location>
        <begin position="233"/>
        <end position="243"/>
    </location>
</feature>
<feature type="region of interest" description="Disordered" evidence="4">
    <location>
        <begin position="292"/>
        <end position="318"/>
    </location>
</feature>
<evidence type="ECO:0000256" key="1">
    <source>
        <dbReference type="ARBA" id="ARBA00022723"/>
    </source>
</evidence>
<keyword evidence="6" id="KW-1185">Reference proteome</keyword>
<keyword evidence="1" id="KW-0479">Metal-binding</keyword>
<dbReference type="GO" id="GO:0008270">
    <property type="term" value="F:zinc ion binding"/>
    <property type="evidence" value="ECO:0007669"/>
    <property type="project" value="UniProtKB-KW"/>
</dbReference>
<dbReference type="Gene3D" id="3.30.60.90">
    <property type="match status" value="1"/>
</dbReference>
<evidence type="ECO:0000313" key="5">
    <source>
        <dbReference type="EMBL" id="EWM22216.1"/>
    </source>
</evidence>
<name>W7TP80_9STRA</name>
<evidence type="ECO:0000313" key="6">
    <source>
        <dbReference type="Proteomes" id="UP000019335"/>
    </source>
</evidence>
<comment type="caution">
    <text evidence="5">The sequence shown here is derived from an EMBL/GenBank/DDBJ whole genome shotgun (WGS) entry which is preliminary data.</text>
</comment>
<protein>
    <submittedName>
        <fullName evidence="5">Uncharacterized protein</fullName>
    </submittedName>
</protein>
<feature type="compositionally biased region" description="Polar residues" evidence="4">
    <location>
        <begin position="292"/>
        <end position="303"/>
    </location>
</feature>
<feature type="compositionally biased region" description="Basic and acidic residues" evidence="4">
    <location>
        <begin position="82"/>
        <end position="94"/>
    </location>
</feature>
<keyword evidence="2" id="KW-0863">Zinc-finger</keyword>
<feature type="region of interest" description="Disordered" evidence="4">
    <location>
        <begin position="204"/>
        <end position="245"/>
    </location>
</feature>
<dbReference type="SUPFAM" id="SSF57850">
    <property type="entry name" value="RING/U-box"/>
    <property type="match status" value="1"/>
</dbReference>
<feature type="compositionally biased region" description="Basic and acidic residues" evidence="4">
    <location>
        <begin position="17"/>
        <end position="33"/>
    </location>
</feature>
<feature type="compositionally biased region" description="Low complexity" evidence="4">
    <location>
        <begin position="131"/>
        <end position="142"/>
    </location>
</feature>
<sequence length="420" mass="46020">MEGLLHYLEEEEEEKDKEDKEDKEVSNKPEKGSDGSNEAAKPSGLPRSASTMEDNRGSLLPTAYTSFDKRLRLPRLTSPQKRPREGKGKNEGPRKGKRKVKHVRWADAALLEEVFPFFMDSPVDPFAPRGASEPLSSSSASPVHPGEQEGFNPSMQALVAHPTSPSMGAGTPTLDGEARTGEEVGGENGAGFRHASWQTVSVVTRRKDMPSSSPPLQGRWAHPLPSSSPAPDPARRENVRAKEDQEESSAFEFFCDACLYTLEEDEVRYECQVCPGEFCLCRTCYAKQFQPSPSTLSSTQATTRVGPHPHPCLPNTSKVHITSIPKGLEKGKEHEEQPWNEYSATVEVGNIKEKEASGFVKEGERDRDKQSNQDDSIRMREGEATDTGYAGGEEEDEEGGLLLGPGGGPRFGNLKYTGSL</sequence>
<evidence type="ECO:0000256" key="3">
    <source>
        <dbReference type="ARBA" id="ARBA00022833"/>
    </source>
</evidence>
<dbReference type="InterPro" id="IPR043145">
    <property type="entry name" value="Znf_ZZ_sf"/>
</dbReference>
<feature type="compositionally biased region" description="Basic and acidic residues" evidence="4">
    <location>
        <begin position="356"/>
        <end position="383"/>
    </location>
</feature>
<dbReference type="CDD" id="cd02249">
    <property type="entry name" value="ZZ"/>
    <property type="match status" value="1"/>
</dbReference>
<feature type="region of interest" description="Disordered" evidence="4">
    <location>
        <begin position="123"/>
        <end position="191"/>
    </location>
</feature>
<dbReference type="EMBL" id="AZIL01002249">
    <property type="protein sequence ID" value="EWM22216.1"/>
    <property type="molecule type" value="Genomic_DNA"/>
</dbReference>
<dbReference type="AlphaFoldDB" id="W7TP80"/>
<gene>
    <name evidence="5" type="ORF">Naga_100337g3</name>
</gene>
<reference evidence="5 6" key="1">
    <citation type="journal article" date="2014" name="Mol. Plant">
        <title>Chromosome Scale Genome Assembly and Transcriptome Profiling of Nannochloropsis gaditana in Nitrogen Depletion.</title>
        <authorList>
            <person name="Corteggiani Carpinelli E."/>
            <person name="Telatin A."/>
            <person name="Vitulo N."/>
            <person name="Forcato C."/>
            <person name="D'Angelo M."/>
            <person name="Schiavon R."/>
            <person name="Vezzi A."/>
            <person name="Giacometti G.M."/>
            <person name="Morosinotto T."/>
            <person name="Valle G."/>
        </authorList>
    </citation>
    <scope>NUCLEOTIDE SEQUENCE [LARGE SCALE GENOMIC DNA]</scope>
    <source>
        <strain evidence="5 6">B-31</strain>
    </source>
</reference>
<feature type="region of interest" description="Disordered" evidence="4">
    <location>
        <begin position="1"/>
        <end position="102"/>
    </location>
</feature>
<feature type="compositionally biased region" description="Gly residues" evidence="4">
    <location>
        <begin position="401"/>
        <end position="410"/>
    </location>
</feature>
<dbReference type="Proteomes" id="UP000019335">
    <property type="component" value="Unassembled WGS sequence"/>
</dbReference>
<evidence type="ECO:0000256" key="4">
    <source>
        <dbReference type="SAM" id="MobiDB-lite"/>
    </source>
</evidence>
<evidence type="ECO:0000256" key="2">
    <source>
        <dbReference type="ARBA" id="ARBA00022771"/>
    </source>
</evidence>
<organism evidence="5 6">
    <name type="scientific">Nannochloropsis gaditana</name>
    <dbReference type="NCBI Taxonomy" id="72520"/>
    <lineage>
        <taxon>Eukaryota</taxon>
        <taxon>Sar</taxon>
        <taxon>Stramenopiles</taxon>
        <taxon>Ochrophyta</taxon>
        <taxon>Eustigmatophyceae</taxon>
        <taxon>Eustigmatales</taxon>
        <taxon>Monodopsidaceae</taxon>
        <taxon>Nannochloropsis</taxon>
    </lineage>
</organism>